<feature type="chain" id="PRO_5036681361" evidence="1">
    <location>
        <begin position="32"/>
        <end position="153"/>
    </location>
</feature>
<reference evidence="2" key="1">
    <citation type="submission" date="2021-03" db="EMBL/GenBank/DDBJ databases">
        <authorList>
            <person name="Kanchanasin P."/>
            <person name="Saeng-In P."/>
            <person name="Phongsopitanun W."/>
            <person name="Yuki M."/>
            <person name="Kudo T."/>
            <person name="Ohkuma M."/>
            <person name="Tanasupawat S."/>
        </authorList>
    </citation>
    <scope>NUCLEOTIDE SEQUENCE</scope>
    <source>
        <strain evidence="2">GKU 128</strain>
    </source>
</reference>
<protein>
    <submittedName>
        <fullName evidence="2">Uncharacterized protein</fullName>
    </submittedName>
</protein>
<proteinExistence type="predicted"/>
<feature type="signal peptide" evidence="1">
    <location>
        <begin position="1"/>
        <end position="31"/>
    </location>
</feature>
<accession>A0A939T3G8</accession>
<evidence type="ECO:0000313" key="2">
    <source>
        <dbReference type="EMBL" id="MBO2451131.1"/>
    </source>
</evidence>
<gene>
    <name evidence="2" type="ORF">J4573_28805</name>
</gene>
<dbReference type="AlphaFoldDB" id="A0A939T3G8"/>
<name>A0A939T3G8_9ACTN</name>
<dbReference type="Proteomes" id="UP000669179">
    <property type="component" value="Unassembled WGS sequence"/>
</dbReference>
<evidence type="ECO:0000256" key="1">
    <source>
        <dbReference type="SAM" id="SignalP"/>
    </source>
</evidence>
<dbReference type="RefSeq" id="WP_208259030.1">
    <property type="nucleotide sequence ID" value="NZ_JAGEOJ010000012.1"/>
</dbReference>
<sequence>MRTRVSAVVLTGVAALLTTTALTGIGSAAQAKDRPCGRPVSTSGTTALGTTWTLKSMYDDDGPAAHPLVAGEEFEINTQVAGQHWAVTFSDNGTIFFNNPDDVSTPTGIREVHPNPVNRGQSNHMAVHAVRSDGAEVIDAAVDLAPPPPRCAA</sequence>
<keyword evidence="1" id="KW-0732">Signal</keyword>
<evidence type="ECO:0000313" key="3">
    <source>
        <dbReference type="Proteomes" id="UP000669179"/>
    </source>
</evidence>
<keyword evidence="3" id="KW-1185">Reference proteome</keyword>
<comment type="caution">
    <text evidence="2">The sequence shown here is derived from an EMBL/GenBank/DDBJ whole genome shotgun (WGS) entry which is preliminary data.</text>
</comment>
<organism evidence="2 3">
    <name type="scientific">Actinomadura barringtoniae</name>
    <dbReference type="NCBI Taxonomy" id="1427535"/>
    <lineage>
        <taxon>Bacteria</taxon>
        <taxon>Bacillati</taxon>
        <taxon>Actinomycetota</taxon>
        <taxon>Actinomycetes</taxon>
        <taxon>Streptosporangiales</taxon>
        <taxon>Thermomonosporaceae</taxon>
        <taxon>Actinomadura</taxon>
    </lineage>
</organism>
<dbReference type="EMBL" id="JAGEOJ010000012">
    <property type="protein sequence ID" value="MBO2451131.1"/>
    <property type="molecule type" value="Genomic_DNA"/>
</dbReference>